<feature type="domain" description="PTS EIIA type-1" evidence="11">
    <location>
        <begin position="41"/>
        <end position="145"/>
    </location>
</feature>
<protein>
    <recommendedName>
        <fullName evidence="7">PTS system glucose-specific EIIA component</fullName>
    </recommendedName>
    <alternativeName>
        <fullName evidence="10">EIIA-Glc</fullName>
    </alternativeName>
    <alternativeName>
        <fullName evidence="9">EIII-Glc</fullName>
    </alternativeName>
    <alternativeName>
        <fullName evidence="8">Glucose-specific phosphotransferase enzyme IIA component</fullName>
    </alternativeName>
</protein>
<dbReference type="OrthoDB" id="7571469at2"/>
<dbReference type="PANTHER" id="PTHR45008">
    <property type="entry name" value="PTS SYSTEM GLUCOSE-SPECIFIC EIIA COMPONENT"/>
    <property type="match status" value="1"/>
</dbReference>
<proteinExistence type="predicted"/>
<evidence type="ECO:0000256" key="10">
    <source>
        <dbReference type="ARBA" id="ARBA00042873"/>
    </source>
</evidence>
<dbReference type="SUPFAM" id="SSF51261">
    <property type="entry name" value="Duplicated hybrid motif"/>
    <property type="match status" value="1"/>
</dbReference>
<dbReference type="GO" id="GO:0016301">
    <property type="term" value="F:kinase activity"/>
    <property type="evidence" value="ECO:0007669"/>
    <property type="project" value="UniProtKB-KW"/>
</dbReference>
<name>A0A662ZC98_9GAMM</name>
<sequence length="188" mass="19739">MGLFSFFSKNDDAIDEAKNEADLELLAPVSGNLVPLGEVPDLVISEKLIGDGVAIIPDDSHILAPCSGIVSRLVASNNAFAIRTDSGIEVYVTFGIGTSNFTGEGLSSNVGIGDRVETGTPIINIDINHVSEQLESTITSMIVVNSSASIARVISASGKVVAGQTPCTWVILEDDNAQKKDEENSQHP</sequence>
<evidence type="ECO:0000256" key="5">
    <source>
        <dbReference type="ARBA" id="ARBA00022683"/>
    </source>
</evidence>
<organism evidence="12 13">
    <name type="scientific">Succinivibrio dextrinosolvens</name>
    <dbReference type="NCBI Taxonomy" id="83771"/>
    <lineage>
        <taxon>Bacteria</taxon>
        <taxon>Pseudomonadati</taxon>
        <taxon>Pseudomonadota</taxon>
        <taxon>Gammaproteobacteria</taxon>
        <taxon>Aeromonadales</taxon>
        <taxon>Succinivibrionaceae</taxon>
        <taxon>Succinivibrio</taxon>
    </lineage>
</organism>
<keyword evidence="5" id="KW-0598">Phosphotransferase system</keyword>
<evidence type="ECO:0000256" key="6">
    <source>
        <dbReference type="ARBA" id="ARBA00022777"/>
    </source>
</evidence>
<dbReference type="PROSITE" id="PS51093">
    <property type="entry name" value="PTS_EIIA_TYPE_1"/>
    <property type="match status" value="1"/>
</dbReference>
<dbReference type="Proteomes" id="UP000243374">
    <property type="component" value="Unassembled WGS sequence"/>
</dbReference>
<keyword evidence="4" id="KW-0808">Transferase</keyword>
<evidence type="ECO:0000313" key="13">
    <source>
        <dbReference type="Proteomes" id="UP000243374"/>
    </source>
</evidence>
<evidence type="ECO:0000256" key="8">
    <source>
        <dbReference type="ARBA" id="ARBA00042296"/>
    </source>
</evidence>
<dbReference type="PANTHER" id="PTHR45008:SF1">
    <property type="entry name" value="PTS SYSTEM GLUCOSE-SPECIFIC EIIA COMPONENT"/>
    <property type="match status" value="1"/>
</dbReference>
<evidence type="ECO:0000313" key="12">
    <source>
        <dbReference type="EMBL" id="SFK41892.1"/>
    </source>
</evidence>
<evidence type="ECO:0000256" key="4">
    <source>
        <dbReference type="ARBA" id="ARBA00022679"/>
    </source>
</evidence>
<dbReference type="InterPro" id="IPR001127">
    <property type="entry name" value="PTS_EIIA_1_perm"/>
</dbReference>
<evidence type="ECO:0000256" key="7">
    <source>
        <dbReference type="ARBA" id="ARBA00039163"/>
    </source>
</evidence>
<dbReference type="Pfam" id="PF00358">
    <property type="entry name" value="PTS_EIIA_1"/>
    <property type="match status" value="1"/>
</dbReference>
<dbReference type="Gene3D" id="2.70.70.10">
    <property type="entry name" value="Glucose Permease (Domain IIA)"/>
    <property type="match status" value="1"/>
</dbReference>
<dbReference type="AlphaFoldDB" id="A0A662ZC98"/>
<accession>A0A662ZC98</accession>
<evidence type="ECO:0000256" key="3">
    <source>
        <dbReference type="ARBA" id="ARBA00022597"/>
    </source>
</evidence>
<dbReference type="GO" id="GO:0005737">
    <property type="term" value="C:cytoplasm"/>
    <property type="evidence" value="ECO:0007669"/>
    <property type="project" value="UniProtKB-SubCell"/>
</dbReference>
<dbReference type="InterPro" id="IPR050890">
    <property type="entry name" value="PTS_EIIA_component"/>
</dbReference>
<evidence type="ECO:0000256" key="9">
    <source>
        <dbReference type="ARBA" id="ARBA00042526"/>
    </source>
</evidence>
<evidence type="ECO:0000259" key="11">
    <source>
        <dbReference type="PROSITE" id="PS51093"/>
    </source>
</evidence>
<dbReference type="EMBL" id="FOSF01000071">
    <property type="protein sequence ID" value="SFK41892.1"/>
    <property type="molecule type" value="Genomic_DNA"/>
</dbReference>
<keyword evidence="13" id="KW-1185">Reference proteome</keyword>
<comment type="subcellular location">
    <subcellularLocation>
        <location evidence="1">Cytoplasm</location>
    </subcellularLocation>
</comment>
<dbReference type="InterPro" id="IPR011055">
    <property type="entry name" value="Dup_hybrid_motif"/>
</dbReference>
<keyword evidence="2" id="KW-0813">Transport</keyword>
<dbReference type="NCBIfam" id="TIGR00830">
    <property type="entry name" value="PTBA"/>
    <property type="match status" value="1"/>
</dbReference>
<evidence type="ECO:0000256" key="1">
    <source>
        <dbReference type="ARBA" id="ARBA00004496"/>
    </source>
</evidence>
<reference evidence="12 13" key="1">
    <citation type="submission" date="2016-10" db="EMBL/GenBank/DDBJ databases">
        <authorList>
            <person name="Varghese N."/>
            <person name="Submissions S."/>
        </authorList>
    </citation>
    <scope>NUCLEOTIDE SEQUENCE [LARGE SCALE GENOMIC DNA]</scope>
    <source>
        <strain evidence="12 13">22B</strain>
    </source>
</reference>
<dbReference type="RefSeq" id="WP_074841629.1">
    <property type="nucleotide sequence ID" value="NZ_CP047056.1"/>
</dbReference>
<dbReference type="GO" id="GO:0009401">
    <property type="term" value="P:phosphoenolpyruvate-dependent sugar phosphotransferase system"/>
    <property type="evidence" value="ECO:0007669"/>
    <property type="project" value="UniProtKB-KW"/>
</dbReference>
<gene>
    <name evidence="12" type="ORF">SAMN04487865_107115</name>
</gene>
<keyword evidence="3" id="KW-0762">Sugar transport</keyword>
<evidence type="ECO:0000256" key="2">
    <source>
        <dbReference type="ARBA" id="ARBA00022448"/>
    </source>
</evidence>
<keyword evidence="6" id="KW-0418">Kinase</keyword>